<dbReference type="OrthoDB" id="1735852at2759"/>
<accession>A0A7J7CSH1</accession>
<dbReference type="EMBL" id="JAAARO010000014">
    <property type="protein sequence ID" value="KAF5737057.1"/>
    <property type="molecule type" value="Genomic_DNA"/>
</dbReference>
<name>A0A7J7CSH1_TRIWF</name>
<dbReference type="InParanoid" id="A0A7J7CSH1"/>
<proteinExistence type="predicted"/>
<dbReference type="AlphaFoldDB" id="A0A7J7CSH1"/>
<dbReference type="Proteomes" id="UP000593562">
    <property type="component" value="Unassembled WGS sequence"/>
</dbReference>
<dbReference type="InterPro" id="IPR000182">
    <property type="entry name" value="GNAT_dom"/>
</dbReference>
<evidence type="ECO:0000313" key="2">
    <source>
        <dbReference type="EMBL" id="KAF5737057.1"/>
    </source>
</evidence>
<dbReference type="Pfam" id="PF00583">
    <property type="entry name" value="Acetyltransf_1"/>
    <property type="match status" value="1"/>
</dbReference>
<dbReference type="Gene3D" id="3.40.630.30">
    <property type="match status" value="1"/>
</dbReference>
<gene>
    <name evidence="2" type="ORF">HS088_TW14G01213</name>
</gene>
<dbReference type="SUPFAM" id="SSF55729">
    <property type="entry name" value="Acyl-CoA N-acyltransferases (Nat)"/>
    <property type="match status" value="1"/>
</dbReference>
<dbReference type="PROSITE" id="PS51186">
    <property type="entry name" value="GNAT"/>
    <property type="match status" value="1"/>
</dbReference>
<evidence type="ECO:0000313" key="3">
    <source>
        <dbReference type="Proteomes" id="UP000593562"/>
    </source>
</evidence>
<feature type="domain" description="N-acetyltransferase" evidence="1">
    <location>
        <begin position="9"/>
        <end position="244"/>
    </location>
</feature>
<dbReference type="GO" id="GO:0016747">
    <property type="term" value="F:acyltransferase activity, transferring groups other than amino-acyl groups"/>
    <property type="evidence" value="ECO:0007669"/>
    <property type="project" value="InterPro"/>
</dbReference>
<protein>
    <recommendedName>
        <fullName evidence="1">N-acetyltransferase domain-containing protein</fullName>
    </recommendedName>
</protein>
<sequence>MVDNIQNKVIIREYNEDRDIQVVGKLERNCDILASNFNKELSIFTNIVGNPLCRIRFYPSHVVLVAEVEEIGELVGVVRGCIKCVGTKQRENYVNLGCILGLRVSPRYRRMGIGLRLVKSIEEWLIKKGANYTFTATEKSNVASTNLFTIKCNYTSFGSLVIFVQPVGVNMKGLPQTMKLKKLKVEQAIHLYKDKFKAKDIYPADIDEILKDELSLGTWVSYFKEEEEEKWINEDNIITETPGSWAMFSIWNSCEAYKLQYLRKPHPFKFLLSQAREIIFSCLKLPMCDSLEEPFGFLFLYGIFGEGERLQELMECMWNFASGLAKTVKDCKVIITELGLSDPLMEHFPQESFISCINDLWYLKKVIEQDAVNDDDDQLGLLGQAGDVFVDPRDF</sequence>
<dbReference type="PANTHER" id="PTHR47370:SF4">
    <property type="entry name" value="N-ACETYLTRANSFERASE HLS1-LIKE-RELATED"/>
    <property type="match status" value="1"/>
</dbReference>
<dbReference type="InterPro" id="IPR052810">
    <property type="entry name" value="Plant_NAT"/>
</dbReference>
<evidence type="ECO:0000259" key="1">
    <source>
        <dbReference type="PROSITE" id="PS51186"/>
    </source>
</evidence>
<dbReference type="CDD" id="cd04301">
    <property type="entry name" value="NAT_SF"/>
    <property type="match status" value="1"/>
</dbReference>
<reference evidence="2 3" key="1">
    <citation type="journal article" date="2020" name="Nat. Commun.">
        <title>Genome of Tripterygium wilfordii and identification of cytochrome P450 involved in triptolide biosynthesis.</title>
        <authorList>
            <person name="Tu L."/>
            <person name="Su P."/>
            <person name="Zhang Z."/>
            <person name="Gao L."/>
            <person name="Wang J."/>
            <person name="Hu T."/>
            <person name="Zhou J."/>
            <person name="Zhang Y."/>
            <person name="Zhao Y."/>
            <person name="Liu Y."/>
            <person name="Song Y."/>
            <person name="Tong Y."/>
            <person name="Lu Y."/>
            <person name="Yang J."/>
            <person name="Xu C."/>
            <person name="Jia M."/>
            <person name="Peters R.J."/>
            <person name="Huang L."/>
            <person name="Gao W."/>
        </authorList>
    </citation>
    <scope>NUCLEOTIDE SEQUENCE [LARGE SCALE GENOMIC DNA]</scope>
    <source>
        <strain evidence="3">cv. XIE 37</strain>
        <tissue evidence="2">Leaf</tissue>
    </source>
</reference>
<organism evidence="2 3">
    <name type="scientific">Tripterygium wilfordii</name>
    <name type="common">Thunder God vine</name>
    <dbReference type="NCBI Taxonomy" id="458696"/>
    <lineage>
        <taxon>Eukaryota</taxon>
        <taxon>Viridiplantae</taxon>
        <taxon>Streptophyta</taxon>
        <taxon>Embryophyta</taxon>
        <taxon>Tracheophyta</taxon>
        <taxon>Spermatophyta</taxon>
        <taxon>Magnoliopsida</taxon>
        <taxon>eudicotyledons</taxon>
        <taxon>Gunneridae</taxon>
        <taxon>Pentapetalae</taxon>
        <taxon>rosids</taxon>
        <taxon>fabids</taxon>
        <taxon>Celastrales</taxon>
        <taxon>Celastraceae</taxon>
        <taxon>Tripterygium</taxon>
    </lineage>
</organism>
<dbReference type="PANTHER" id="PTHR47370">
    <property type="entry name" value="ACYL-COA N-ACYLTRANSFERASES (NAT) SUPERFAMILY PROTEIN"/>
    <property type="match status" value="1"/>
</dbReference>
<dbReference type="InterPro" id="IPR016181">
    <property type="entry name" value="Acyl_CoA_acyltransferase"/>
</dbReference>
<keyword evidence="3" id="KW-1185">Reference proteome</keyword>
<comment type="caution">
    <text evidence="2">The sequence shown here is derived from an EMBL/GenBank/DDBJ whole genome shotgun (WGS) entry which is preliminary data.</text>
</comment>